<keyword evidence="8" id="KW-1185">Reference proteome</keyword>
<comment type="caution">
    <text evidence="7">The sequence shown here is derived from an EMBL/GenBank/DDBJ whole genome shotgun (WGS) entry which is preliminary data.</text>
</comment>
<dbReference type="GO" id="GO:0042597">
    <property type="term" value="C:periplasmic space"/>
    <property type="evidence" value="ECO:0007669"/>
    <property type="project" value="InterPro"/>
</dbReference>
<dbReference type="GO" id="GO:0006825">
    <property type="term" value="P:copper ion transport"/>
    <property type="evidence" value="ECO:0007669"/>
    <property type="project" value="InterPro"/>
</dbReference>
<reference evidence="7 8" key="1">
    <citation type="submission" date="2019-09" db="EMBL/GenBank/DDBJ databases">
        <title>Phylogeny of genus Pseudoclavibacter and closely related genus.</title>
        <authorList>
            <person name="Li Y."/>
        </authorList>
    </citation>
    <scope>NUCLEOTIDE SEQUENCE [LARGE SCALE GENOMIC DNA]</scope>
    <source>
        <strain evidence="7 8">JCM 16921</strain>
    </source>
</reference>
<organism evidence="7 8">
    <name type="scientific">Pseudoclavibacter caeni</name>
    <dbReference type="NCBI Taxonomy" id="908846"/>
    <lineage>
        <taxon>Bacteria</taxon>
        <taxon>Bacillati</taxon>
        <taxon>Actinomycetota</taxon>
        <taxon>Actinomycetes</taxon>
        <taxon>Micrococcales</taxon>
        <taxon>Microbacteriaceae</taxon>
        <taxon>Pseudoclavibacter</taxon>
    </lineage>
</organism>
<evidence type="ECO:0000256" key="1">
    <source>
        <dbReference type="ARBA" id="ARBA00004196"/>
    </source>
</evidence>
<accession>A0A7C8BMD0</accession>
<keyword evidence="5" id="KW-0472">Membrane</keyword>
<protein>
    <submittedName>
        <fullName evidence="7">Copper resistance protein CopC</fullName>
    </submittedName>
</protein>
<keyword evidence="5" id="KW-1133">Transmembrane helix</keyword>
<evidence type="ECO:0000313" key="7">
    <source>
        <dbReference type="EMBL" id="KAB1631107.1"/>
    </source>
</evidence>
<feature type="transmembrane region" description="Helical" evidence="5">
    <location>
        <begin position="198"/>
        <end position="216"/>
    </location>
</feature>
<dbReference type="GO" id="GO:0005886">
    <property type="term" value="C:plasma membrane"/>
    <property type="evidence" value="ECO:0007669"/>
    <property type="project" value="TreeGrafter"/>
</dbReference>
<keyword evidence="3" id="KW-0732">Signal</keyword>
<keyword evidence="5" id="KW-0812">Transmembrane</keyword>
<evidence type="ECO:0000256" key="3">
    <source>
        <dbReference type="ARBA" id="ARBA00022729"/>
    </source>
</evidence>
<dbReference type="PANTHER" id="PTHR34820">
    <property type="entry name" value="INNER MEMBRANE PROTEIN YEBZ"/>
    <property type="match status" value="1"/>
</dbReference>
<dbReference type="InterPro" id="IPR032694">
    <property type="entry name" value="CopC/D"/>
</dbReference>
<comment type="subcellular location">
    <subcellularLocation>
        <location evidence="1">Cell envelope</location>
    </subcellularLocation>
</comment>
<dbReference type="GO" id="GO:0030313">
    <property type="term" value="C:cell envelope"/>
    <property type="evidence" value="ECO:0007669"/>
    <property type="project" value="UniProtKB-SubCell"/>
</dbReference>
<sequence length="225" mass="23074">MMQHTVTRARMRAATDGAVSPEGGEMLGGVGPSSVRTASALVTVVLLALAAIMVGTTPARAHDEVVSRTPAAGSTVDAAPQQVVLEFNEAPMSVGATIRVIDAQGQDWGDGDPVFDGSLVSQPLRDGMPAGNYQVRWRIVSQDGHPISESFDFSVGASASAMPSPTVDGTAEAASSGDAVVVDQPDAQQDATGSPARIAVAAAIGAGVVAFGLLVWRLRSRRARR</sequence>
<gene>
    <name evidence="7" type="ORF">F8O02_08705</name>
</gene>
<dbReference type="OrthoDB" id="5242236at2"/>
<evidence type="ECO:0000259" key="6">
    <source>
        <dbReference type="Pfam" id="PF04234"/>
    </source>
</evidence>
<dbReference type="PANTHER" id="PTHR34820:SF4">
    <property type="entry name" value="INNER MEMBRANE PROTEIN YEBZ"/>
    <property type="match status" value="1"/>
</dbReference>
<evidence type="ECO:0000313" key="8">
    <source>
        <dbReference type="Proteomes" id="UP000481339"/>
    </source>
</evidence>
<proteinExistence type="predicted"/>
<keyword evidence="2" id="KW-0479">Metal-binding</keyword>
<evidence type="ECO:0000256" key="5">
    <source>
        <dbReference type="SAM" id="Phobius"/>
    </source>
</evidence>
<dbReference type="InterPro" id="IPR014756">
    <property type="entry name" value="Ig_E-set"/>
</dbReference>
<dbReference type="AlphaFoldDB" id="A0A7C8BMD0"/>
<dbReference type="Proteomes" id="UP000481339">
    <property type="component" value="Unassembled WGS sequence"/>
</dbReference>
<feature type="domain" description="CopC" evidence="6">
    <location>
        <begin position="62"/>
        <end position="155"/>
    </location>
</feature>
<dbReference type="Gene3D" id="2.60.40.1220">
    <property type="match status" value="1"/>
</dbReference>
<dbReference type="GO" id="GO:0046688">
    <property type="term" value="P:response to copper ion"/>
    <property type="evidence" value="ECO:0007669"/>
    <property type="project" value="InterPro"/>
</dbReference>
<evidence type="ECO:0000256" key="4">
    <source>
        <dbReference type="ARBA" id="ARBA00023008"/>
    </source>
</evidence>
<dbReference type="InterPro" id="IPR007348">
    <property type="entry name" value="CopC_dom"/>
</dbReference>
<keyword evidence="4" id="KW-0186">Copper</keyword>
<dbReference type="Pfam" id="PF04234">
    <property type="entry name" value="CopC"/>
    <property type="match status" value="1"/>
</dbReference>
<dbReference type="InterPro" id="IPR014755">
    <property type="entry name" value="Cu-Rt/internalin_Ig-like"/>
</dbReference>
<dbReference type="SUPFAM" id="SSF81296">
    <property type="entry name" value="E set domains"/>
    <property type="match status" value="1"/>
</dbReference>
<evidence type="ECO:0000256" key="2">
    <source>
        <dbReference type="ARBA" id="ARBA00022723"/>
    </source>
</evidence>
<name>A0A7C8BMD0_9MICO</name>
<dbReference type="EMBL" id="WBKA01000009">
    <property type="protein sequence ID" value="KAB1631107.1"/>
    <property type="molecule type" value="Genomic_DNA"/>
</dbReference>
<dbReference type="GO" id="GO:0005507">
    <property type="term" value="F:copper ion binding"/>
    <property type="evidence" value="ECO:0007669"/>
    <property type="project" value="InterPro"/>
</dbReference>